<dbReference type="RefSeq" id="YP_009275204.1">
    <property type="nucleotide sequence ID" value="NC_030925.1"/>
</dbReference>
<proteinExistence type="predicted"/>
<protein>
    <submittedName>
        <fullName evidence="1">Uncharacterized protein</fullName>
    </submittedName>
</protein>
<organism evidence="1 2">
    <name type="scientific">Bacillus phage Shbh1</name>
    <dbReference type="NCBI Taxonomy" id="1796992"/>
    <lineage>
        <taxon>Viruses</taxon>
        <taxon>Duplodnaviria</taxon>
        <taxon>Heunggongvirae</taxon>
        <taxon>Uroviricota</taxon>
        <taxon>Caudoviricetes</taxon>
        <taxon>Herelleviridae</taxon>
        <taxon>Bastillevirinae</taxon>
        <taxon>Shalavirus</taxon>
        <taxon>Shalavirus Shbh1</taxon>
    </lineage>
</organism>
<evidence type="ECO:0000313" key="2">
    <source>
        <dbReference type="Proteomes" id="UP000201588"/>
    </source>
</evidence>
<name>A0A142F157_9CAUD</name>
<dbReference type="GeneID" id="28799399"/>
<dbReference type="KEGG" id="vg:28799399"/>
<reference evidence="1 2" key="1">
    <citation type="submission" date="2016-01" db="EMBL/GenBank/DDBJ databases">
        <title>Isolation and characterization of bacteriophages from East Africa Rift Valley soda lakes.</title>
        <authorList>
            <person name="van Zyl L.J."/>
            <person name="Nemavhulani S."/>
            <person name="Cowan D.A."/>
            <person name="Trindade M.I."/>
        </authorList>
    </citation>
    <scope>NUCLEOTIDE SEQUENCE [LARGE SCALE GENOMIC DNA]</scope>
</reference>
<evidence type="ECO:0000313" key="1">
    <source>
        <dbReference type="EMBL" id="AMQ66514.1"/>
    </source>
</evidence>
<dbReference type="EMBL" id="KU640380">
    <property type="protein sequence ID" value="AMQ66514.1"/>
    <property type="molecule type" value="Genomic_DNA"/>
</dbReference>
<sequence>MNQEEHLMSATDQGKFLLTLIKRKWDLYRYLYKNNPHASTSEECYRRINMKAKYEEICRVIDSLPSTQAFMVNQSFDEQLQHYLIQEQINYSKNKPKQP</sequence>
<keyword evidence="2" id="KW-1185">Reference proteome</keyword>
<accession>A0A142F157</accession>
<dbReference type="Proteomes" id="UP000201588">
    <property type="component" value="Segment"/>
</dbReference>